<accession>A0ABN9FV59</accession>
<evidence type="ECO:0008006" key="3">
    <source>
        <dbReference type="Google" id="ProtNLM"/>
    </source>
</evidence>
<feature type="non-terminal residue" evidence="1">
    <location>
        <position position="1"/>
    </location>
</feature>
<reference evidence="1" key="1">
    <citation type="submission" date="2023-05" db="EMBL/GenBank/DDBJ databases">
        <authorList>
            <person name="Stuckert A."/>
        </authorList>
    </citation>
    <scope>NUCLEOTIDE SEQUENCE</scope>
</reference>
<dbReference type="EMBL" id="CATNWA010017502">
    <property type="protein sequence ID" value="CAI9600986.1"/>
    <property type="molecule type" value="Genomic_DNA"/>
</dbReference>
<protein>
    <recommendedName>
        <fullName evidence="3">CARD domain-containing protein</fullName>
    </recommendedName>
</protein>
<sequence>DDIQRFRRQLSVYDDPSLRRIYEYYRDDLIYILENMDTGLLLKELRSRNVFSTDKFLAREKHMSRAAFSHTLLQDIEEWGREAVIGFWECLCALQEDRHHPNLLAVLEEISLTGEALVDQILLDEYGHSLTPELRDIQEKHKHHLMMRRLRL</sequence>
<comment type="caution">
    <text evidence="1">The sequence shown here is derived from an EMBL/GenBank/DDBJ whole genome shotgun (WGS) entry which is preliminary data.</text>
</comment>
<evidence type="ECO:0000313" key="1">
    <source>
        <dbReference type="EMBL" id="CAI9600986.1"/>
    </source>
</evidence>
<dbReference type="Proteomes" id="UP001162483">
    <property type="component" value="Unassembled WGS sequence"/>
</dbReference>
<evidence type="ECO:0000313" key="2">
    <source>
        <dbReference type="Proteomes" id="UP001162483"/>
    </source>
</evidence>
<name>A0ABN9FV59_9NEOB</name>
<proteinExistence type="predicted"/>
<keyword evidence="2" id="KW-1185">Reference proteome</keyword>
<organism evidence="1 2">
    <name type="scientific">Staurois parvus</name>
    <dbReference type="NCBI Taxonomy" id="386267"/>
    <lineage>
        <taxon>Eukaryota</taxon>
        <taxon>Metazoa</taxon>
        <taxon>Chordata</taxon>
        <taxon>Craniata</taxon>
        <taxon>Vertebrata</taxon>
        <taxon>Euteleostomi</taxon>
        <taxon>Amphibia</taxon>
        <taxon>Batrachia</taxon>
        <taxon>Anura</taxon>
        <taxon>Neobatrachia</taxon>
        <taxon>Ranoidea</taxon>
        <taxon>Ranidae</taxon>
        <taxon>Staurois</taxon>
    </lineage>
</organism>
<gene>
    <name evidence="1" type="ORF">SPARVUS_LOCUS12903648</name>
</gene>